<dbReference type="PANTHER" id="PTHR10272:SF0">
    <property type="entry name" value="PLATELET-ACTIVATING FACTOR ACETYLHYDROLASE"/>
    <property type="match status" value="1"/>
</dbReference>
<protein>
    <recommendedName>
        <fullName evidence="1">1-alkyl-2-acetylglycerophosphocholine esterase</fullName>
        <ecNumber evidence="1">3.1.1.47</ecNumber>
    </recommendedName>
</protein>
<feature type="compositionally biased region" description="Basic and acidic residues" evidence="5">
    <location>
        <begin position="673"/>
        <end position="698"/>
    </location>
</feature>
<dbReference type="Gene3D" id="3.40.50.1820">
    <property type="entry name" value="alpha/beta hydrolase"/>
    <property type="match status" value="1"/>
</dbReference>
<dbReference type="InterPro" id="IPR029058">
    <property type="entry name" value="AB_hydrolase_fold"/>
</dbReference>
<reference evidence="6" key="1">
    <citation type="journal article" date="2020" name="Stud. Mycol.">
        <title>101 Dothideomycetes genomes: a test case for predicting lifestyles and emergence of pathogens.</title>
        <authorList>
            <person name="Haridas S."/>
            <person name="Albert R."/>
            <person name="Binder M."/>
            <person name="Bloem J."/>
            <person name="Labutti K."/>
            <person name="Salamov A."/>
            <person name="Andreopoulos B."/>
            <person name="Baker S."/>
            <person name="Barry K."/>
            <person name="Bills G."/>
            <person name="Bluhm B."/>
            <person name="Cannon C."/>
            <person name="Castanera R."/>
            <person name="Culley D."/>
            <person name="Daum C."/>
            <person name="Ezra D."/>
            <person name="Gonzalez J."/>
            <person name="Henrissat B."/>
            <person name="Kuo A."/>
            <person name="Liang C."/>
            <person name="Lipzen A."/>
            <person name="Lutzoni F."/>
            <person name="Magnuson J."/>
            <person name="Mondo S."/>
            <person name="Nolan M."/>
            <person name="Ohm R."/>
            <person name="Pangilinan J."/>
            <person name="Park H.-J."/>
            <person name="Ramirez L."/>
            <person name="Alfaro M."/>
            <person name="Sun H."/>
            <person name="Tritt A."/>
            <person name="Yoshinaga Y."/>
            <person name="Zwiers L.-H."/>
            <person name="Turgeon B."/>
            <person name="Goodwin S."/>
            <person name="Spatafora J."/>
            <person name="Crous P."/>
            <person name="Grigoriev I."/>
        </authorList>
    </citation>
    <scope>NUCLEOTIDE SEQUENCE</scope>
    <source>
        <strain evidence="6">CBS 110217</strain>
    </source>
</reference>
<name>A0A9P4HB89_9PLEO</name>
<feature type="region of interest" description="Disordered" evidence="5">
    <location>
        <begin position="1"/>
        <end position="56"/>
    </location>
</feature>
<evidence type="ECO:0000256" key="1">
    <source>
        <dbReference type="ARBA" id="ARBA00013201"/>
    </source>
</evidence>
<sequence length="750" mass="83056">MPFLERQTTRITGTDHDHDGQRSSGIGKHSTGEVPHAKKPRSRPPTSLRDHLPFVARSLPPSSGPYSIGSMEIEVPVEDPHVISHISRNGKHLLQLETVLFTLYYPATFGSGAGRAPSGSKKWSRETWVPRPRIETAKGYAKFAGLPNWAGVGFAGATTMLTKLRAYRNSPPARHWPPEGNLKKRGYKLKNQQGPPPEGIDREPIFPLLMFSHGLGGSRSAYSSLCCEFASYGFVVCAVEHRDGSGPRTFVNHVKRTRAKKDRHGGARADQADCDGDPTCETGKETCYALDHTDEEIRQGYHKVDYIFPKDNPTDTSPNNERGVDRELRNAQIELRLCELEEAYRVLKIICAGDGEKIAQQNLRGEGYVGGSSQGLVGVNWAQWKNRFHVDKITMAGHSFGAATVVEVLRHTDRFVNVQAGIIYDIWGAPIKPPAEDPKHRIHLPLLGINSEAFMYWQSNFNAVQSLMREASEHGSPAYLLTVRGSVHISQSDFSVVYKHITSFLLKATVHPYRAIDLNISASLEFLSLVTPSTSSGKAIIDRCMTNESILRTELIEELPDEHRPDDAYIAAKLRVDHEFKKRVAAGLQRKLKRNFQGGMGTGYTTSDEVWSHFKPTEEQLEKWINEEGRGEARIDEQTAMKGDGPNVASDDSNLGGDNNRDGEATSLSDADEERRRTDVERHTDSQNDENVPRDLREVSPTAVEGKDRDTGAGSPIYASAAAPVDASNDAPQDTWLGMLPALRDGPEQD</sequence>
<dbReference type="Pfam" id="PF03403">
    <property type="entry name" value="PAF-AH_p_II"/>
    <property type="match status" value="2"/>
</dbReference>
<keyword evidence="4" id="KW-0443">Lipid metabolism</keyword>
<gene>
    <name evidence="6" type="ORF">EK21DRAFT_111849</name>
</gene>
<organism evidence="6 7">
    <name type="scientific">Setomelanomma holmii</name>
    <dbReference type="NCBI Taxonomy" id="210430"/>
    <lineage>
        <taxon>Eukaryota</taxon>
        <taxon>Fungi</taxon>
        <taxon>Dikarya</taxon>
        <taxon>Ascomycota</taxon>
        <taxon>Pezizomycotina</taxon>
        <taxon>Dothideomycetes</taxon>
        <taxon>Pleosporomycetidae</taxon>
        <taxon>Pleosporales</taxon>
        <taxon>Pleosporineae</taxon>
        <taxon>Phaeosphaeriaceae</taxon>
        <taxon>Setomelanomma</taxon>
    </lineage>
</organism>
<keyword evidence="7" id="KW-1185">Reference proteome</keyword>
<dbReference type="EC" id="3.1.1.47" evidence="1"/>
<proteinExistence type="predicted"/>
<evidence type="ECO:0000256" key="2">
    <source>
        <dbReference type="ARBA" id="ARBA00022801"/>
    </source>
</evidence>
<dbReference type="GO" id="GO:0003847">
    <property type="term" value="F:1-alkyl-2-acetylglycerophosphocholine esterase activity"/>
    <property type="evidence" value="ECO:0007669"/>
    <property type="project" value="UniProtKB-EC"/>
</dbReference>
<evidence type="ECO:0000256" key="5">
    <source>
        <dbReference type="SAM" id="MobiDB-lite"/>
    </source>
</evidence>
<accession>A0A9P4HB89</accession>
<dbReference type="AlphaFoldDB" id="A0A9P4HB89"/>
<evidence type="ECO:0000313" key="7">
    <source>
        <dbReference type="Proteomes" id="UP000799777"/>
    </source>
</evidence>
<evidence type="ECO:0000256" key="3">
    <source>
        <dbReference type="ARBA" id="ARBA00022963"/>
    </source>
</evidence>
<dbReference type="GO" id="GO:0016042">
    <property type="term" value="P:lipid catabolic process"/>
    <property type="evidence" value="ECO:0007669"/>
    <property type="project" value="UniProtKB-KW"/>
</dbReference>
<feature type="region of interest" description="Disordered" evidence="5">
    <location>
        <begin position="171"/>
        <end position="196"/>
    </location>
</feature>
<feature type="region of interest" description="Disordered" evidence="5">
    <location>
        <begin position="637"/>
        <end position="750"/>
    </location>
</feature>
<dbReference type="SUPFAM" id="SSF53474">
    <property type="entry name" value="alpha/beta-Hydrolases"/>
    <property type="match status" value="1"/>
</dbReference>
<keyword evidence="3" id="KW-0442">Lipid degradation</keyword>
<evidence type="ECO:0000313" key="6">
    <source>
        <dbReference type="EMBL" id="KAF2030534.1"/>
    </source>
</evidence>
<dbReference type="EMBL" id="ML978189">
    <property type="protein sequence ID" value="KAF2030534.1"/>
    <property type="molecule type" value="Genomic_DNA"/>
</dbReference>
<evidence type="ECO:0000256" key="4">
    <source>
        <dbReference type="ARBA" id="ARBA00023098"/>
    </source>
</evidence>
<dbReference type="OrthoDB" id="2363873at2759"/>
<dbReference type="PANTHER" id="PTHR10272">
    <property type="entry name" value="PLATELET-ACTIVATING FACTOR ACETYLHYDROLASE"/>
    <property type="match status" value="1"/>
</dbReference>
<dbReference type="Proteomes" id="UP000799777">
    <property type="component" value="Unassembled WGS sequence"/>
</dbReference>
<keyword evidence="2" id="KW-0378">Hydrolase</keyword>
<comment type="caution">
    <text evidence="6">The sequence shown here is derived from an EMBL/GenBank/DDBJ whole genome shotgun (WGS) entry which is preliminary data.</text>
</comment>